<dbReference type="EMBL" id="CP136051">
    <property type="protein sequence ID" value="WOK04598.1"/>
    <property type="molecule type" value="Genomic_DNA"/>
</dbReference>
<dbReference type="Pfam" id="PF05359">
    <property type="entry name" value="DUF748"/>
    <property type="match status" value="1"/>
</dbReference>
<evidence type="ECO:0000256" key="2">
    <source>
        <dbReference type="ARBA" id="ARBA00022692"/>
    </source>
</evidence>
<sequence length="1537" mass="173106">MNYKTKTSVVFYGIGKAFYWFSLTILLLLIGLFITLQSSAVQTWLVSYASKSFYEQTGHKVTIAKVDVNWFDEITLDSLEVKDLQDTSMITINRLLVDFSLLDLLRPSQLHFDAARITGADVRLVKFADDQLDNISFLISQLRPKDTTARTSLPRPISVSRIKLEKSRFSLNDMRKDSIEVGFNYYQFTIDSIFSDLSNFYQRLDTVKFRVDKLAAGEKSKKLKVNSLQTNFLLTYQTMELSDLDLYTQHSHLQDYVKFEFSNPSNLTYFVDSVNIIAHFDSTTISNRDLRHFSPYLEKYDDTYSISGDFSGGVTNFSLKKFSLYFGDNSQLFGNASFNGLPNFMETFIDLRLDKSTLLANDLGMYMNQQDYYILNRLGFIRFDGRFIGFPTDFVANGSFDSRLGSAKSDVNLKLPSTPEKAVYSGSLTVRNLNLGTLAGDSELLQKVSFSGSVSGKGLTPSSADFYLKGNIQKFGLKGYEYVNIKTDARLAASFFEGKLSIDDPNVKLQVEGSFDFRNQLNKFKANASLDTLFLYPLQLTSNDVFLRGQVDLDFQGLEIDSITGSAAIHNLLLEVDGKQFKADSILATSQRSGIQRSFNILSEHLSLSAEGNFDYTTLFADLSETFNEYELAFRNNSDDIESYYANKPKKEVSPYKVSINATLTNINPLTDLFIKDFYIAKETKIEANFNKNISSVASFYSAIDTLAFREFSFIGNEIDINTSKAADSTDVLSMFYISSMRQLLKNRDITQNNYVEAIWSNNKIDFQTNVEQLNTNNYARVYGDLQFLPDRTIITVYPSDLQVLEGKWQFSDNNQIVITDEAIAFENLKLSAGSQEVELTGYISDSTNIPLRGRVTNFALSNLNPLTTVPLDGVVNGHATLINYGEGSIVESDLKIDNFFVDRFLVGNLTGKSSWNDASKQILSRLTVIREGKNIIGLNGYYAPLDSISPLNFTADFDNASINILEPFIEENFNEIKGTATGKFRISGSPTYPILRGTGTLRNGAGRIKYLNTTYSFNGDIFFDDNEIGVRNLDVRDEQDHRASLNGGIFHDGFRDFVLDLEGQLNNFQVLNTSAADNSLYYGTAYATGSINFLGAISNLNISAKATTNRNTRIFIPLDESSDVQVEDFISFVNFSDTTKVADEESGIDEEKFSNIRLDFDLDITPDAYCELIFDIKSGDIIRGRGNGKLNMQIDTNGDFYMFGDLEIEEGGYNFTLYNIINKEFEIVSGSSISWSGDPYKAQMDITAGYRQNALLSPILTNIDSATLNTPELKRRYPTNVQMKLNGDLMSPDIAFDIQITGYPETAGANSYPLGTTIQGFKNTVKTDEQEMKRQVFSLIILRRFSPINSFNVGTNSIGSSVSEFVSNQLSYWISQVDENLEIDIDLASLDNDAYNTFQLRLAYTFLDGRLRVSRDGGVTSTTTRNELGAIMGDWTLEYLLTPDGKLRAKMYSRTSVNSLTQNISNQTNTKAGFSLQYIRSFNNFKDLMQDVRVKNREETDPQEEDKKTSFNFNSDKIKQEEDEASGHPFFNFFEL</sequence>
<comment type="subcellular location">
    <subcellularLocation>
        <location evidence="1">Membrane</location>
        <topology evidence="1">Single-pass membrane protein</topology>
    </subcellularLocation>
</comment>
<accession>A0ABZ0IJF0</accession>
<dbReference type="InterPro" id="IPR007452">
    <property type="entry name" value="TamB_C"/>
</dbReference>
<keyword evidence="8" id="KW-1185">Reference proteome</keyword>
<keyword evidence="2" id="KW-0812">Transmembrane</keyword>
<proteinExistence type="predicted"/>
<dbReference type="Proteomes" id="UP001302349">
    <property type="component" value="Chromosome"/>
</dbReference>
<keyword evidence="3" id="KW-1133">Transmembrane helix</keyword>
<evidence type="ECO:0000313" key="7">
    <source>
        <dbReference type="EMBL" id="WOK04598.1"/>
    </source>
</evidence>
<reference evidence="7 8" key="1">
    <citation type="journal article" date="2023" name="Microbiol. Resour. Announc.">
        <title>Complete Genome Sequence of Imperialibacter roseus strain P4T.</title>
        <authorList>
            <person name="Tizabi D.R."/>
            <person name="Bachvaroff T."/>
            <person name="Hill R.T."/>
        </authorList>
    </citation>
    <scope>NUCLEOTIDE SEQUENCE [LARGE SCALE GENOMIC DNA]</scope>
    <source>
        <strain evidence="7 8">P4T</strain>
    </source>
</reference>
<evidence type="ECO:0000313" key="8">
    <source>
        <dbReference type="Proteomes" id="UP001302349"/>
    </source>
</evidence>
<dbReference type="PANTHER" id="PTHR36985">
    <property type="entry name" value="TRANSLOCATION AND ASSEMBLY MODULE SUBUNIT TAMB"/>
    <property type="match status" value="1"/>
</dbReference>
<dbReference type="InterPro" id="IPR008023">
    <property type="entry name" value="DUF748"/>
</dbReference>
<keyword evidence="4" id="KW-0472">Membrane</keyword>
<dbReference type="Pfam" id="PF04357">
    <property type="entry name" value="TamB"/>
    <property type="match status" value="1"/>
</dbReference>
<evidence type="ECO:0000256" key="4">
    <source>
        <dbReference type="ARBA" id="ARBA00023136"/>
    </source>
</evidence>
<name>A0ABZ0IJF0_9BACT</name>
<organism evidence="7 8">
    <name type="scientific">Imperialibacter roseus</name>
    <dbReference type="NCBI Taxonomy" id="1324217"/>
    <lineage>
        <taxon>Bacteria</taxon>
        <taxon>Pseudomonadati</taxon>
        <taxon>Bacteroidota</taxon>
        <taxon>Cytophagia</taxon>
        <taxon>Cytophagales</taxon>
        <taxon>Flammeovirgaceae</taxon>
        <taxon>Imperialibacter</taxon>
    </lineage>
</organism>
<feature type="compositionally biased region" description="Basic and acidic residues" evidence="5">
    <location>
        <begin position="1497"/>
        <end position="1510"/>
    </location>
</feature>
<gene>
    <name evidence="7" type="ORF">RT717_16065</name>
</gene>
<dbReference type="RefSeq" id="WP_317487403.1">
    <property type="nucleotide sequence ID" value="NZ_CP136051.1"/>
</dbReference>
<evidence type="ECO:0000256" key="3">
    <source>
        <dbReference type="ARBA" id="ARBA00022989"/>
    </source>
</evidence>
<evidence type="ECO:0000259" key="6">
    <source>
        <dbReference type="Pfam" id="PF04357"/>
    </source>
</evidence>
<feature type="region of interest" description="Disordered" evidence="5">
    <location>
        <begin position="1497"/>
        <end position="1529"/>
    </location>
</feature>
<dbReference type="PANTHER" id="PTHR36985:SF1">
    <property type="entry name" value="TRANSLOCATION AND ASSEMBLY MODULE SUBUNIT TAMB"/>
    <property type="match status" value="1"/>
</dbReference>
<evidence type="ECO:0000256" key="1">
    <source>
        <dbReference type="ARBA" id="ARBA00004167"/>
    </source>
</evidence>
<protein>
    <submittedName>
        <fullName evidence="7">Translocation/assembly module TamB domain-containing protein</fullName>
    </submittedName>
</protein>
<evidence type="ECO:0000256" key="5">
    <source>
        <dbReference type="SAM" id="MobiDB-lite"/>
    </source>
</evidence>
<feature type="domain" description="Translocation and assembly module TamB C-terminal" evidence="6">
    <location>
        <begin position="1034"/>
        <end position="1483"/>
    </location>
</feature>